<geneLocation type="plasmid" evidence="1 2">
    <name>unnamed1</name>
</geneLocation>
<keyword evidence="1" id="KW-0614">Plasmid</keyword>
<dbReference type="EMBL" id="CP022605">
    <property type="protein sequence ID" value="ASV87868.1"/>
    <property type="molecule type" value="Genomic_DNA"/>
</dbReference>
<dbReference type="AlphaFoldDB" id="A0A248UMG8"/>
<name>A0A248UMG8_9HYPH</name>
<evidence type="ECO:0000313" key="1">
    <source>
        <dbReference type="EMBL" id="ASV87868.1"/>
    </source>
</evidence>
<sequence length="68" mass="7857">MLFNHSHDVIMGCDYSFTLHIQKSQDTRPVPETAQRKFANNRWMAKQKIITDNLNKLIIAAAEMVNPN</sequence>
<accession>A0A248UMG8</accession>
<organism evidence="1 2">
    <name type="scientific">Ochrobactrum quorumnocens</name>
    <dbReference type="NCBI Taxonomy" id="271865"/>
    <lineage>
        <taxon>Bacteria</taxon>
        <taxon>Pseudomonadati</taxon>
        <taxon>Pseudomonadota</taxon>
        <taxon>Alphaproteobacteria</taxon>
        <taxon>Hyphomicrobiales</taxon>
        <taxon>Brucellaceae</taxon>
        <taxon>Brucella/Ochrobactrum group</taxon>
        <taxon>Ochrobactrum</taxon>
    </lineage>
</organism>
<dbReference type="KEGG" id="och:CES85_3203"/>
<proteinExistence type="predicted"/>
<evidence type="ECO:0000313" key="2">
    <source>
        <dbReference type="Proteomes" id="UP000215256"/>
    </source>
</evidence>
<dbReference type="Proteomes" id="UP000215256">
    <property type="component" value="Plasmid unnamed1"/>
</dbReference>
<protein>
    <submittedName>
        <fullName evidence="1">Uncharacterized protein</fullName>
    </submittedName>
</protein>
<reference evidence="1 2" key="1">
    <citation type="submission" date="2017-07" db="EMBL/GenBank/DDBJ databases">
        <title>Phylogenetic study on the rhizospheric bacterium Ochrobactrum sp. A44.</title>
        <authorList>
            <person name="Krzyzanowska D.M."/>
            <person name="Ossowicki A."/>
            <person name="Rajewska M."/>
            <person name="Maciag T."/>
            <person name="Kaczynski Z."/>
            <person name="Czerwicka M."/>
            <person name="Jafra S."/>
        </authorList>
    </citation>
    <scope>NUCLEOTIDE SEQUENCE [LARGE SCALE GENOMIC DNA]</scope>
    <source>
        <strain evidence="1 2">A44</strain>
        <plasmid evidence="1 2">unnamed1</plasmid>
    </source>
</reference>
<gene>
    <name evidence="1" type="ORF">CES85_3203</name>
</gene>